<dbReference type="Proteomes" id="UP001230649">
    <property type="component" value="Unassembled WGS sequence"/>
</dbReference>
<evidence type="ECO:0000313" key="2">
    <source>
        <dbReference type="Proteomes" id="UP001230649"/>
    </source>
</evidence>
<dbReference type="EMBL" id="JASBWS010000037">
    <property type="protein sequence ID" value="KAJ9107212.1"/>
    <property type="molecule type" value="Genomic_DNA"/>
</dbReference>
<name>A0ACC2W6E1_9TREE</name>
<sequence length="1406" mass="155755">MTTSPPASQYFPRLVPISYRSSNITDTPDIPVDLKGYEWNVKRCKALVGIFSILSIVSNSANIVTTTPIRASHTFCLWEGMDLGFQVSALCVLLLSLVPRLGKINLGQDSHNALMRTCNIVFSHLSTCLILSVLTLASVSTSLVQVYRSNPIFYSFPPTLQQSLLLLSVCFNTVSFLASGTMRRGPKLYYQVPPMQLGSGLRATPEEEDEGLRRWLAGENGGVEPEANVLDYDGCGLLSLLLGTYPQLNETDLLQLPYRNRAQGVALEDVLDDETAVERDGAVHHCDSRFLETSEETFTPWGLLYQVWKRNLGLVLWGMCLTAFGVFLDFTPKLLDRQVIRLFETGGVKTPEGRQWGYLMIFGATALRICGFAVYNYTSFLENYHLHGRVRIKLEKMLYAKLLRTYDPRYLVGQTPDLEGDKAQDQRKLQLNAWEEPFMQKATNAREQELRAIRTSKLADAVLSTFDRWIPMLAIWLAFMTHTVIRRKPFLASTALIAPKIFGGAFQSLLKGPKVLNRGFSLHVSCERISAYLNSTDIRNDKSACNTTVLRNVVATWRNMKPSSDTASSFRLSDVSVTFVPHSLNIVAGPLASGKSLLLLAILGEATILQGQVEAPRSSPDTVPGLGYSKIEASTDLKASWLQPSIAFTPQVAFIEHGTVRSNIVFGQLFWKDRYEEVIWACCLEEDIASWPDGDMTELGEGGHVISGGQQSRINLARSLYSRAQTLLIDDPLSAIDNTTAKHLIKYALSGALVKFRTVILTTHHVSLCAPYAEQVVRLKEGKVAQLLDRTQLALSEGAPLERTLSEANHDLVTSSTVHPKHELPGNLASTRNVRQLIKAEERKAGLTGRKHLLSLLKTAGGIDFWVSLLVVFVVSECLGIAHSAWLAAWTLDSSEHHNRVHAFGSIAITTARGLVMFLSSALAIFAFTWRASASVHQRLLSALLRAPLQTLQAIPTGRILNRFTSDMERFDMDLASVARNTLKMSLGIIVMLGSTAMEVPQILWVVLALLPIFYNLQWRFAKFLSDAKKLNSIWTSPLLTMMNDSQRAVTVIRAFGSVDASATRMRLLQTQQRIAGLTEFAAWLLCRASLQGVGSAIPTATGIAILHHRNQTAAWAGYTLSIIQFVTQAMYDLVMQVGNIDTALVTVERLQEYSQLPSEPEIECPIPVLSEWPTSGHLQVEKLSAAYDHDLPNVLHDVSFEVKPAERVGIVGRTGHGKNTTKLYLKDLRSRISLIPQEAVLTSGTLRQALDINDEHTDAELHAVLKCVHLVEGDSNEARPQRFSDLEQVVTSGGENFSRGERQLLALARALLKQSKLLIMDEATSSIDQDMDEKIRSHNQAFFQGSDNVGYSSPASDSNGIFSSWQRAESWNMNIDSELYQLCATHGQEELGKLKRLAGLKTTGV</sequence>
<keyword evidence="2" id="KW-1185">Reference proteome</keyword>
<organism evidence="1 2">
    <name type="scientific">Naganishia adeliensis</name>
    <dbReference type="NCBI Taxonomy" id="92952"/>
    <lineage>
        <taxon>Eukaryota</taxon>
        <taxon>Fungi</taxon>
        <taxon>Dikarya</taxon>
        <taxon>Basidiomycota</taxon>
        <taxon>Agaricomycotina</taxon>
        <taxon>Tremellomycetes</taxon>
        <taxon>Filobasidiales</taxon>
        <taxon>Filobasidiaceae</taxon>
        <taxon>Naganishia</taxon>
    </lineage>
</organism>
<protein>
    <submittedName>
        <fullName evidence="1">Uncharacterized protein</fullName>
    </submittedName>
</protein>
<proteinExistence type="predicted"/>
<gene>
    <name evidence="1" type="ORF">QFC20_003747</name>
</gene>
<accession>A0ACC2W6E1</accession>
<reference evidence="1" key="1">
    <citation type="submission" date="2023-04" db="EMBL/GenBank/DDBJ databases">
        <title>Draft Genome sequencing of Naganishia species isolated from polar environments using Oxford Nanopore Technology.</title>
        <authorList>
            <person name="Leo P."/>
            <person name="Venkateswaran K."/>
        </authorList>
    </citation>
    <scope>NUCLEOTIDE SEQUENCE</scope>
    <source>
        <strain evidence="1">MNA-CCFEE 5262</strain>
    </source>
</reference>
<evidence type="ECO:0000313" key="1">
    <source>
        <dbReference type="EMBL" id="KAJ9107212.1"/>
    </source>
</evidence>
<comment type="caution">
    <text evidence="1">The sequence shown here is derived from an EMBL/GenBank/DDBJ whole genome shotgun (WGS) entry which is preliminary data.</text>
</comment>